<proteinExistence type="inferred from homology"/>
<evidence type="ECO:0000259" key="4">
    <source>
        <dbReference type="Pfam" id="PF08241"/>
    </source>
</evidence>
<keyword evidence="6" id="KW-1185">Reference proteome</keyword>
<accession>A0AAD5PWW7</accession>
<dbReference type="InterPro" id="IPR013216">
    <property type="entry name" value="Methyltransf_11"/>
</dbReference>
<dbReference type="AlphaFoldDB" id="A0AAD5PWW7"/>
<gene>
    <name evidence="5" type="ORF">GHT06_010377</name>
</gene>
<evidence type="ECO:0000256" key="2">
    <source>
        <dbReference type="ARBA" id="ARBA00022603"/>
    </source>
</evidence>
<organism evidence="5 6">
    <name type="scientific">Daphnia sinensis</name>
    <dbReference type="NCBI Taxonomy" id="1820382"/>
    <lineage>
        <taxon>Eukaryota</taxon>
        <taxon>Metazoa</taxon>
        <taxon>Ecdysozoa</taxon>
        <taxon>Arthropoda</taxon>
        <taxon>Crustacea</taxon>
        <taxon>Branchiopoda</taxon>
        <taxon>Diplostraca</taxon>
        <taxon>Cladocera</taxon>
        <taxon>Anomopoda</taxon>
        <taxon>Daphniidae</taxon>
        <taxon>Daphnia</taxon>
        <taxon>Daphnia similis group</taxon>
    </lineage>
</organism>
<comment type="similarity">
    <text evidence="1">Belongs to the methyltransferase superfamily.</text>
</comment>
<evidence type="ECO:0000256" key="1">
    <source>
        <dbReference type="ARBA" id="ARBA00008361"/>
    </source>
</evidence>
<sequence length="275" mass="31333">MVKEWSQRGYESTVIASRYVDFRPKPPQHLIERIVEFLKEKYQGDLSLCLDVGCGSGQCSVLLSPHFEKVLATDISCSQIEVAKSQNHPSNIEFRVCPAEQSPVEDGSVQIVNAGVCAHWFDLPMFFKEVDRVLCSNGVVALFSYGPPVVFLHPTKSEKLFAALKFFYSDRLGSYWASGVKHTENEYADITIPYPDFVREEVWKEEKITLAGFVEYLTSWCSYNNYCKANGDSAGQEILQEFTSNVQKALETTNDPQEIELHFKRKYFLLMAHKP</sequence>
<evidence type="ECO:0000256" key="3">
    <source>
        <dbReference type="ARBA" id="ARBA00022679"/>
    </source>
</evidence>
<dbReference type="SUPFAM" id="SSF53335">
    <property type="entry name" value="S-adenosyl-L-methionine-dependent methyltransferases"/>
    <property type="match status" value="1"/>
</dbReference>
<dbReference type="Pfam" id="PF08241">
    <property type="entry name" value="Methyltransf_11"/>
    <property type="match status" value="1"/>
</dbReference>
<protein>
    <recommendedName>
        <fullName evidence="4">Methyltransferase type 11 domain-containing protein</fullName>
    </recommendedName>
</protein>
<dbReference type="InterPro" id="IPR029063">
    <property type="entry name" value="SAM-dependent_MTases_sf"/>
</dbReference>
<evidence type="ECO:0000313" key="6">
    <source>
        <dbReference type="Proteomes" id="UP000820818"/>
    </source>
</evidence>
<dbReference type="Gene3D" id="3.40.50.150">
    <property type="entry name" value="Vaccinia Virus protein VP39"/>
    <property type="match status" value="1"/>
</dbReference>
<dbReference type="PANTHER" id="PTHR44942">
    <property type="entry name" value="METHYLTRANSF_11 DOMAIN-CONTAINING PROTEIN"/>
    <property type="match status" value="1"/>
</dbReference>
<name>A0AAD5PWW7_9CRUS</name>
<feature type="domain" description="Methyltransferase type 11" evidence="4">
    <location>
        <begin position="50"/>
        <end position="141"/>
    </location>
</feature>
<dbReference type="PANTHER" id="PTHR44942:SF4">
    <property type="entry name" value="METHYLTRANSFERASE TYPE 11 DOMAIN-CONTAINING PROTEIN"/>
    <property type="match status" value="1"/>
</dbReference>
<keyword evidence="3" id="KW-0808">Transferase</keyword>
<dbReference type="EMBL" id="WJBH02000002">
    <property type="protein sequence ID" value="KAI9562921.1"/>
    <property type="molecule type" value="Genomic_DNA"/>
</dbReference>
<dbReference type="GO" id="GO:0032259">
    <property type="term" value="P:methylation"/>
    <property type="evidence" value="ECO:0007669"/>
    <property type="project" value="UniProtKB-KW"/>
</dbReference>
<dbReference type="Proteomes" id="UP000820818">
    <property type="component" value="Linkage Group LG2"/>
</dbReference>
<dbReference type="InterPro" id="IPR051052">
    <property type="entry name" value="Diverse_substrate_MTase"/>
</dbReference>
<dbReference type="CDD" id="cd02440">
    <property type="entry name" value="AdoMet_MTases"/>
    <property type="match status" value="1"/>
</dbReference>
<reference evidence="5 6" key="1">
    <citation type="submission" date="2022-05" db="EMBL/GenBank/DDBJ databases">
        <title>A multi-omics perspective on studying reproductive biology in Daphnia sinensis.</title>
        <authorList>
            <person name="Jia J."/>
        </authorList>
    </citation>
    <scope>NUCLEOTIDE SEQUENCE [LARGE SCALE GENOMIC DNA]</scope>
    <source>
        <strain evidence="5 6">WSL</strain>
    </source>
</reference>
<evidence type="ECO:0000313" key="5">
    <source>
        <dbReference type="EMBL" id="KAI9562921.1"/>
    </source>
</evidence>
<keyword evidence="2" id="KW-0489">Methyltransferase</keyword>
<dbReference type="GO" id="GO:0008757">
    <property type="term" value="F:S-adenosylmethionine-dependent methyltransferase activity"/>
    <property type="evidence" value="ECO:0007669"/>
    <property type="project" value="InterPro"/>
</dbReference>
<comment type="caution">
    <text evidence="5">The sequence shown here is derived from an EMBL/GenBank/DDBJ whole genome shotgun (WGS) entry which is preliminary data.</text>
</comment>